<accession>A0ABD1R4V1</accession>
<gene>
    <name evidence="3" type="ORF">Fot_44914</name>
</gene>
<organism evidence="3 4">
    <name type="scientific">Forsythia ovata</name>
    <dbReference type="NCBI Taxonomy" id="205694"/>
    <lineage>
        <taxon>Eukaryota</taxon>
        <taxon>Viridiplantae</taxon>
        <taxon>Streptophyta</taxon>
        <taxon>Embryophyta</taxon>
        <taxon>Tracheophyta</taxon>
        <taxon>Spermatophyta</taxon>
        <taxon>Magnoliopsida</taxon>
        <taxon>eudicotyledons</taxon>
        <taxon>Gunneridae</taxon>
        <taxon>Pentapetalae</taxon>
        <taxon>asterids</taxon>
        <taxon>lamiids</taxon>
        <taxon>Lamiales</taxon>
        <taxon>Oleaceae</taxon>
        <taxon>Forsythieae</taxon>
        <taxon>Forsythia</taxon>
    </lineage>
</organism>
<evidence type="ECO:0000256" key="2">
    <source>
        <dbReference type="SAM" id="SignalP"/>
    </source>
</evidence>
<proteinExistence type="predicted"/>
<name>A0ABD1R4V1_9LAMI</name>
<feature type="chain" id="PRO_5044853977" evidence="2">
    <location>
        <begin position="23"/>
        <end position="163"/>
    </location>
</feature>
<feature type="compositionally biased region" description="Low complexity" evidence="1">
    <location>
        <begin position="68"/>
        <end position="83"/>
    </location>
</feature>
<evidence type="ECO:0000313" key="4">
    <source>
        <dbReference type="Proteomes" id="UP001604277"/>
    </source>
</evidence>
<dbReference type="InterPro" id="IPR039923">
    <property type="entry name" value="Protodermal_1"/>
</dbReference>
<dbReference type="AlphaFoldDB" id="A0ABD1R4V1"/>
<sequence>METKQCKLASLLLWTTAAALLSQNMVVPVRSAATFEDQKNYYSPDQNSGTPPTGSHSPPSHGSGGHGSPTPSHGTHSHGGSSSYGDRPPVNCSNPPSGGHHHATQSPPRGGGGGYHHSPPTFTPSPPTTPSTLVSQYRTISISSTLTAFYFHVSANLHMRTDR</sequence>
<dbReference type="PANTHER" id="PTHR33210:SF18">
    <property type="entry name" value="PROTODERMAL FACTOR 1"/>
    <property type="match status" value="1"/>
</dbReference>
<feature type="region of interest" description="Disordered" evidence="1">
    <location>
        <begin position="40"/>
        <end position="132"/>
    </location>
</feature>
<reference evidence="4" key="1">
    <citation type="submission" date="2024-07" db="EMBL/GenBank/DDBJ databases">
        <title>Two chromosome-level genome assemblies of Korean endemic species Abeliophyllum distichum and Forsythia ovata (Oleaceae).</title>
        <authorList>
            <person name="Jang H."/>
        </authorList>
    </citation>
    <scope>NUCLEOTIDE SEQUENCE [LARGE SCALE GENOMIC DNA]</scope>
</reference>
<keyword evidence="4" id="KW-1185">Reference proteome</keyword>
<keyword evidence="2" id="KW-0732">Signal</keyword>
<dbReference type="PANTHER" id="PTHR33210">
    <property type="entry name" value="PROTODERMAL FACTOR 1"/>
    <property type="match status" value="1"/>
</dbReference>
<dbReference type="Proteomes" id="UP001604277">
    <property type="component" value="Unassembled WGS sequence"/>
</dbReference>
<dbReference type="EMBL" id="JBFOLJ010000013">
    <property type="protein sequence ID" value="KAL2483470.1"/>
    <property type="molecule type" value="Genomic_DNA"/>
</dbReference>
<evidence type="ECO:0000256" key="1">
    <source>
        <dbReference type="SAM" id="MobiDB-lite"/>
    </source>
</evidence>
<feature type="signal peptide" evidence="2">
    <location>
        <begin position="1"/>
        <end position="22"/>
    </location>
</feature>
<evidence type="ECO:0000313" key="3">
    <source>
        <dbReference type="EMBL" id="KAL2483470.1"/>
    </source>
</evidence>
<feature type="compositionally biased region" description="Low complexity" evidence="1">
    <location>
        <begin position="48"/>
        <end position="61"/>
    </location>
</feature>
<comment type="caution">
    <text evidence="3">The sequence shown here is derived from an EMBL/GenBank/DDBJ whole genome shotgun (WGS) entry which is preliminary data.</text>
</comment>
<protein>
    <submittedName>
        <fullName evidence="3">Protodermal factor 1</fullName>
    </submittedName>
</protein>